<name>A0ABT0XW38_9ACTN</name>
<dbReference type="Pfam" id="PF00353">
    <property type="entry name" value="HemolysinCabind"/>
    <property type="match status" value="3"/>
</dbReference>
<reference evidence="2 3" key="1">
    <citation type="submission" date="2022-06" db="EMBL/GenBank/DDBJ databases">
        <title>Actinoplanes abujensis sp. nov., isolated from Nigerian arid soil.</title>
        <authorList>
            <person name="Ding P."/>
        </authorList>
    </citation>
    <scope>NUCLEOTIDE SEQUENCE [LARGE SCALE GENOMIC DNA]</scope>
    <source>
        <strain evidence="3">TRM88002</strain>
    </source>
</reference>
<sequence length="176" mass="17623">MGTARADRLHGGYGNDTIGGLGGNDLLEGGAGRDYLSGSAGDDELVGDEPADGGIAADTLLGGTGRDTVDYSWYKASLVIDLDGVTGDDGKPGEKDTVGADVENVKSGEGSDKLTGNAADNLLDGGSGQNTIAGGGGDDDLKGPGRLDGGANRTAAGDICDEWGYITVVNCERLRN</sequence>
<dbReference type="Proteomes" id="UP001523216">
    <property type="component" value="Unassembled WGS sequence"/>
</dbReference>
<dbReference type="InterPro" id="IPR011049">
    <property type="entry name" value="Serralysin-like_metalloprot_C"/>
</dbReference>
<dbReference type="PRINTS" id="PR00313">
    <property type="entry name" value="CABNDNGRPT"/>
</dbReference>
<dbReference type="EMBL" id="JAMQOL010000008">
    <property type="protein sequence ID" value="MCM4077448.1"/>
    <property type="molecule type" value="Genomic_DNA"/>
</dbReference>
<feature type="region of interest" description="Disordered" evidence="1">
    <location>
        <begin position="85"/>
        <end position="156"/>
    </location>
</feature>
<dbReference type="SUPFAM" id="SSF51120">
    <property type="entry name" value="beta-Roll"/>
    <property type="match status" value="1"/>
</dbReference>
<evidence type="ECO:0000313" key="3">
    <source>
        <dbReference type="Proteomes" id="UP001523216"/>
    </source>
</evidence>
<comment type="caution">
    <text evidence="2">The sequence shown here is derived from an EMBL/GenBank/DDBJ whole genome shotgun (WGS) entry which is preliminary data.</text>
</comment>
<organism evidence="2 3">
    <name type="scientific">Paractinoplanes hotanensis</name>
    <dbReference type="NCBI Taxonomy" id="2906497"/>
    <lineage>
        <taxon>Bacteria</taxon>
        <taxon>Bacillati</taxon>
        <taxon>Actinomycetota</taxon>
        <taxon>Actinomycetes</taxon>
        <taxon>Micromonosporales</taxon>
        <taxon>Micromonosporaceae</taxon>
        <taxon>Paractinoplanes</taxon>
    </lineage>
</organism>
<evidence type="ECO:0000313" key="2">
    <source>
        <dbReference type="EMBL" id="MCM4077448.1"/>
    </source>
</evidence>
<proteinExistence type="predicted"/>
<accession>A0ABT0XW38</accession>
<feature type="compositionally biased region" description="Basic and acidic residues" evidence="1">
    <location>
        <begin position="88"/>
        <end position="112"/>
    </location>
</feature>
<dbReference type="Gene3D" id="2.150.10.10">
    <property type="entry name" value="Serralysin-like metalloprotease, C-terminal"/>
    <property type="match status" value="2"/>
</dbReference>
<keyword evidence="3" id="KW-1185">Reference proteome</keyword>
<dbReference type="InterPro" id="IPR018511">
    <property type="entry name" value="Hemolysin-typ_Ca-bd_CS"/>
</dbReference>
<evidence type="ECO:0000256" key="1">
    <source>
        <dbReference type="SAM" id="MobiDB-lite"/>
    </source>
</evidence>
<gene>
    <name evidence="2" type="ORF">LXN57_07715</name>
</gene>
<feature type="compositionally biased region" description="Gly residues" evidence="1">
    <location>
        <begin position="125"/>
        <end position="136"/>
    </location>
</feature>
<dbReference type="PROSITE" id="PS00330">
    <property type="entry name" value="HEMOLYSIN_CALCIUM"/>
    <property type="match status" value="1"/>
</dbReference>
<protein>
    <recommendedName>
        <fullName evidence="4">Alkaline phosphatase</fullName>
    </recommendedName>
</protein>
<evidence type="ECO:0008006" key="4">
    <source>
        <dbReference type="Google" id="ProtNLM"/>
    </source>
</evidence>
<dbReference type="InterPro" id="IPR001343">
    <property type="entry name" value="Hemolysn_Ca-bd"/>
</dbReference>